<accession>A0AAV4MKY0</accession>
<sequence length="106" mass="11979">MSRGESFNKEETTDVSTTANMRYCANMGLEGGLSKCDIRCQGSVPGKDLYFFMCVGSRDMTQSRCRGESFNKAETTDVSTTANMRYCAKLRTGSILRPRTKRKRRH</sequence>
<comment type="caution">
    <text evidence="1">The sequence shown here is derived from an EMBL/GenBank/DDBJ whole genome shotgun (WGS) entry which is preliminary data.</text>
</comment>
<organism evidence="1 2">
    <name type="scientific">Caerostris extrusa</name>
    <name type="common">Bark spider</name>
    <name type="synonym">Caerostris bankana</name>
    <dbReference type="NCBI Taxonomy" id="172846"/>
    <lineage>
        <taxon>Eukaryota</taxon>
        <taxon>Metazoa</taxon>
        <taxon>Ecdysozoa</taxon>
        <taxon>Arthropoda</taxon>
        <taxon>Chelicerata</taxon>
        <taxon>Arachnida</taxon>
        <taxon>Araneae</taxon>
        <taxon>Araneomorphae</taxon>
        <taxon>Entelegynae</taxon>
        <taxon>Araneoidea</taxon>
        <taxon>Araneidae</taxon>
        <taxon>Caerostris</taxon>
    </lineage>
</organism>
<dbReference type="Proteomes" id="UP001054945">
    <property type="component" value="Unassembled WGS sequence"/>
</dbReference>
<keyword evidence="2" id="KW-1185">Reference proteome</keyword>
<name>A0AAV4MKY0_CAEEX</name>
<dbReference type="EMBL" id="BPLR01002291">
    <property type="protein sequence ID" value="GIX72207.1"/>
    <property type="molecule type" value="Genomic_DNA"/>
</dbReference>
<protein>
    <submittedName>
        <fullName evidence="1">Uncharacterized protein</fullName>
    </submittedName>
</protein>
<evidence type="ECO:0000313" key="2">
    <source>
        <dbReference type="Proteomes" id="UP001054945"/>
    </source>
</evidence>
<reference evidence="1 2" key="1">
    <citation type="submission" date="2021-06" db="EMBL/GenBank/DDBJ databases">
        <title>Caerostris extrusa draft genome.</title>
        <authorList>
            <person name="Kono N."/>
            <person name="Arakawa K."/>
        </authorList>
    </citation>
    <scope>NUCLEOTIDE SEQUENCE [LARGE SCALE GENOMIC DNA]</scope>
</reference>
<proteinExistence type="predicted"/>
<dbReference type="AlphaFoldDB" id="A0AAV4MKY0"/>
<evidence type="ECO:0000313" key="1">
    <source>
        <dbReference type="EMBL" id="GIX72207.1"/>
    </source>
</evidence>
<gene>
    <name evidence="1" type="ORF">CEXT_775341</name>
</gene>